<dbReference type="PRINTS" id="PR00081">
    <property type="entry name" value="GDHRDH"/>
</dbReference>
<dbReference type="GO" id="GO:0016491">
    <property type="term" value="F:oxidoreductase activity"/>
    <property type="evidence" value="ECO:0007669"/>
    <property type="project" value="UniProtKB-KW"/>
</dbReference>
<dbReference type="InterPro" id="IPR020904">
    <property type="entry name" value="Sc_DH/Rdtase_CS"/>
</dbReference>
<reference evidence="3 4" key="1">
    <citation type="submission" date="2014-03" db="EMBL/GenBank/DDBJ databases">
        <title>Draft Genome Sequences of Four Burkholderia Strains.</title>
        <authorList>
            <person name="Liu X.Y."/>
            <person name="Li C.X."/>
            <person name="Xu J.H."/>
        </authorList>
    </citation>
    <scope>NUCLEOTIDE SEQUENCE [LARGE SCALE GENOMIC DNA]</scope>
    <source>
        <strain evidence="3 4">DSM 50014</strain>
    </source>
</reference>
<dbReference type="RefSeq" id="WP_051672639.1">
    <property type="nucleotide sequence ID" value="NZ_CADFFX010000012.1"/>
</dbReference>
<dbReference type="PANTHER" id="PTHR43639">
    <property type="entry name" value="OXIDOREDUCTASE, SHORT-CHAIN DEHYDROGENASE/REDUCTASE FAMILY (AFU_ORTHOLOGUE AFUA_5G02870)"/>
    <property type="match status" value="1"/>
</dbReference>
<dbReference type="EMBL" id="JFHC01000029">
    <property type="protein sequence ID" value="KDR41282.1"/>
    <property type="molecule type" value="Genomic_DNA"/>
</dbReference>
<sequence length="256" mass="26453">MRTSIEEASSGASPRVLIVTGASRGIGAAVAKEAARRGYRVCVNYVSGEALANGVVADIRAGGGDAFAHRADTSDEAAVRGMFDETTRRYGTVTDLVNNAGVNGGTSRFADLELAVLQRTLAVNVVGYFLCCQEAVRRMSTARGGHGGRIVNVSSVAAVNGSAGERVHYATSKGAVSSMTIGLAKEVAREGIRVNAVSPGLTFTEMNEPGRIDGLAHVVPIGRGAQPEEIASGILWMLSDEAGYVLSANLVISGGR</sequence>
<dbReference type="InterPro" id="IPR002347">
    <property type="entry name" value="SDR_fam"/>
</dbReference>
<dbReference type="AlphaFoldDB" id="A0A069PLI0"/>
<proteinExistence type="inferred from homology"/>
<gene>
    <name evidence="3" type="ORF">BG61_18310</name>
</gene>
<name>A0A069PLI0_9BURK</name>
<evidence type="ECO:0000256" key="1">
    <source>
        <dbReference type="ARBA" id="ARBA00006484"/>
    </source>
</evidence>
<dbReference type="PANTHER" id="PTHR43639:SF1">
    <property type="entry name" value="SHORT-CHAIN DEHYDROGENASE_REDUCTASE FAMILY PROTEIN"/>
    <property type="match status" value="1"/>
</dbReference>
<evidence type="ECO:0000313" key="3">
    <source>
        <dbReference type="EMBL" id="KDR41282.1"/>
    </source>
</evidence>
<accession>A0A069PLI0</accession>
<evidence type="ECO:0000313" key="4">
    <source>
        <dbReference type="Proteomes" id="UP000027466"/>
    </source>
</evidence>
<dbReference type="SUPFAM" id="SSF51735">
    <property type="entry name" value="NAD(P)-binding Rossmann-fold domains"/>
    <property type="match status" value="1"/>
</dbReference>
<dbReference type="CDD" id="cd05233">
    <property type="entry name" value="SDR_c"/>
    <property type="match status" value="1"/>
</dbReference>
<dbReference type="Pfam" id="PF13561">
    <property type="entry name" value="adh_short_C2"/>
    <property type="match status" value="1"/>
</dbReference>
<dbReference type="STRING" id="60547.GCA_000751215_05355"/>
<dbReference type="PRINTS" id="PR00080">
    <property type="entry name" value="SDRFAMILY"/>
</dbReference>
<keyword evidence="4" id="KW-1185">Reference proteome</keyword>
<dbReference type="Gene3D" id="3.40.50.720">
    <property type="entry name" value="NAD(P)-binding Rossmann-like Domain"/>
    <property type="match status" value="1"/>
</dbReference>
<keyword evidence="2" id="KW-0560">Oxidoreductase</keyword>
<dbReference type="FunFam" id="3.40.50.720:FF:000084">
    <property type="entry name" value="Short-chain dehydrogenase reductase"/>
    <property type="match status" value="1"/>
</dbReference>
<protein>
    <submittedName>
        <fullName evidence="3">NAD(P)-binding oxidoreductase</fullName>
    </submittedName>
</protein>
<evidence type="ECO:0000256" key="2">
    <source>
        <dbReference type="ARBA" id="ARBA00023002"/>
    </source>
</evidence>
<comment type="caution">
    <text evidence="3">The sequence shown here is derived from an EMBL/GenBank/DDBJ whole genome shotgun (WGS) entry which is preliminary data.</text>
</comment>
<dbReference type="InterPro" id="IPR036291">
    <property type="entry name" value="NAD(P)-bd_dom_sf"/>
</dbReference>
<comment type="similarity">
    <text evidence="1">Belongs to the short-chain dehydrogenases/reductases (SDR) family.</text>
</comment>
<organism evidence="3 4">
    <name type="scientific">Caballeronia glathei</name>
    <dbReference type="NCBI Taxonomy" id="60547"/>
    <lineage>
        <taxon>Bacteria</taxon>
        <taxon>Pseudomonadati</taxon>
        <taxon>Pseudomonadota</taxon>
        <taxon>Betaproteobacteria</taxon>
        <taxon>Burkholderiales</taxon>
        <taxon>Burkholderiaceae</taxon>
        <taxon>Caballeronia</taxon>
    </lineage>
</organism>
<dbReference type="PROSITE" id="PS00061">
    <property type="entry name" value="ADH_SHORT"/>
    <property type="match status" value="1"/>
</dbReference>
<dbReference type="Proteomes" id="UP000027466">
    <property type="component" value="Unassembled WGS sequence"/>
</dbReference>